<keyword evidence="3" id="KW-0687">Ribonucleoprotein</keyword>
<keyword evidence="2 5" id="KW-0689">Ribosomal protein</keyword>
<feature type="domain" description="Small ribosomal subunit protein uS7" evidence="4">
    <location>
        <begin position="72"/>
        <end position="221"/>
    </location>
</feature>
<reference evidence="5 6" key="1">
    <citation type="submission" date="2016-03" db="EMBL/GenBank/DDBJ databases">
        <title>Trachymyrmex septentrionalis WGS genome.</title>
        <authorList>
            <person name="Nygaard S."/>
            <person name="Hu H."/>
            <person name="Boomsma J."/>
            <person name="Zhang G."/>
        </authorList>
    </citation>
    <scope>NUCLEOTIDE SEQUENCE [LARGE SCALE GENOMIC DNA]</scope>
    <source>
        <strain evidence="5">Tsep2-gDNA-1</strain>
        <tissue evidence="5">Whole body</tissue>
    </source>
</reference>
<evidence type="ECO:0000256" key="1">
    <source>
        <dbReference type="ARBA" id="ARBA00007151"/>
    </source>
</evidence>
<comment type="similarity">
    <text evidence="1">Belongs to the universal ribosomal protein uS7 family.</text>
</comment>
<accession>A0A195EZ20</accession>
<evidence type="ECO:0000313" key="5">
    <source>
        <dbReference type="EMBL" id="KYN33376.1"/>
    </source>
</evidence>
<evidence type="ECO:0000259" key="4">
    <source>
        <dbReference type="Pfam" id="PF00177"/>
    </source>
</evidence>
<dbReference type="STRING" id="34720.A0A195EZ20"/>
<evidence type="ECO:0000256" key="3">
    <source>
        <dbReference type="ARBA" id="ARBA00023274"/>
    </source>
</evidence>
<dbReference type="PANTHER" id="PTHR11205">
    <property type="entry name" value="RIBOSOMAL PROTEIN S7"/>
    <property type="match status" value="1"/>
</dbReference>
<evidence type="ECO:0000256" key="2">
    <source>
        <dbReference type="ARBA" id="ARBA00022980"/>
    </source>
</evidence>
<name>A0A195EZ20_9HYME</name>
<dbReference type="EMBL" id="KQ981905">
    <property type="protein sequence ID" value="KYN33376.1"/>
    <property type="molecule type" value="Genomic_DNA"/>
</dbReference>
<evidence type="ECO:0000313" key="6">
    <source>
        <dbReference type="Proteomes" id="UP000078541"/>
    </source>
</evidence>
<sequence length="269" mass="30947">MVNLCLFVTSSTKLLNNYGLARSINNFRYYLTSIKRGYSVFPSNYIRPVYSKEEQETLFQSDEAKKILHEQVKPALATDTCSEFYDKRVLKFINTLMKNGNKKLATALVMKTFEGVKRIQLERYHKATTSEAKAEIELDPFVIFHRAVDNCIPILQLTGCSKGGITYQIPIPITPLKAQHKSMLWLIQAANEKDSNLRFYDVLAKELIAASQNQMISCKFKQIVLTFCPKTSSHKLYPLYKIKLTNNKQLLYSNRVSSPPNRLNFVQNR</sequence>
<dbReference type="SUPFAM" id="SSF47973">
    <property type="entry name" value="Ribosomal protein S7"/>
    <property type="match status" value="1"/>
</dbReference>
<dbReference type="Gene3D" id="1.10.455.10">
    <property type="entry name" value="Ribosomal protein S7 domain"/>
    <property type="match status" value="1"/>
</dbReference>
<dbReference type="InterPro" id="IPR036823">
    <property type="entry name" value="Ribosomal_uS7_dom_sf"/>
</dbReference>
<dbReference type="GO" id="GO:1990904">
    <property type="term" value="C:ribonucleoprotein complex"/>
    <property type="evidence" value="ECO:0007669"/>
    <property type="project" value="UniProtKB-KW"/>
</dbReference>
<dbReference type="Proteomes" id="UP000078541">
    <property type="component" value="Unassembled WGS sequence"/>
</dbReference>
<gene>
    <name evidence="5" type="ORF">ALC56_12088</name>
</gene>
<protein>
    <submittedName>
        <fullName evidence="5">28S ribosomal protein S7, mitochondrial</fullName>
    </submittedName>
</protein>
<dbReference type="GO" id="GO:0005840">
    <property type="term" value="C:ribosome"/>
    <property type="evidence" value="ECO:0007669"/>
    <property type="project" value="UniProtKB-KW"/>
</dbReference>
<dbReference type="AlphaFoldDB" id="A0A195EZ20"/>
<keyword evidence="6" id="KW-1185">Reference proteome</keyword>
<proteinExistence type="inferred from homology"/>
<dbReference type="CDD" id="cd14870">
    <property type="entry name" value="uS7_Mitochondria_Mammalian"/>
    <property type="match status" value="1"/>
</dbReference>
<dbReference type="GO" id="GO:0006412">
    <property type="term" value="P:translation"/>
    <property type="evidence" value="ECO:0007669"/>
    <property type="project" value="InterPro"/>
</dbReference>
<dbReference type="InterPro" id="IPR023798">
    <property type="entry name" value="Ribosomal_uS7_dom"/>
</dbReference>
<organism evidence="5 6">
    <name type="scientific">Trachymyrmex septentrionalis</name>
    <dbReference type="NCBI Taxonomy" id="34720"/>
    <lineage>
        <taxon>Eukaryota</taxon>
        <taxon>Metazoa</taxon>
        <taxon>Ecdysozoa</taxon>
        <taxon>Arthropoda</taxon>
        <taxon>Hexapoda</taxon>
        <taxon>Insecta</taxon>
        <taxon>Pterygota</taxon>
        <taxon>Neoptera</taxon>
        <taxon>Endopterygota</taxon>
        <taxon>Hymenoptera</taxon>
        <taxon>Apocrita</taxon>
        <taxon>Aculeata</taxon>
        <taxon>Formicoidea</taxon>
        <taxon>Formicidae</taxon>
        <taxon>Myrmicinae</taxon>
        <taxon>Trachymyrmex</taxon>
    </lineage>
</organism>
<dbReference type="InterPro" id="IPR000235">
    <property type="entry name" value="Ribosomal_uS7"/>
</dbReference>
<dbReference type="Pfam" id="PF00177">
    <property type="entry name" value="Ribosomal_S7"/>
    <property type="match status" value="1"/>
</dbReference>